<organism evidence="6">
    <name type="scientific">hydrothermal vent metagenome</name>
    <dbReference type="NCBI Taxonomy" id="652676"/>
    <lineage>
        <taxon>unclassified sequences</taxon>
        <taxon>metagenomes</taxon>
        <taxon>ecological metagenomes</taxon>
    </lineage>
</organism>
<evidence type="ECO:0000256" key="3">
    <source>
        <dbReference type="SAM" id="Phobius"/>
    </source>
</evidence>
<dbReference type="GO" id="GO:0006935">
    <property type="term" value="P:chemotaxis"/>
    <property type="evidence" value="ECO:0007669"/>
    <property type="project" value="InterPro"/>
</dbReference>
<dbReference type="PROSITE" id="PS50885">
    <property type="entry name" value="HAMP"/>
    <property type="match status" value="1"/>
</dbReference>
<dbReference type="InterPro" id="IPR029151">
    <property type="entry name" value="Sensor-like_sf"/>
</dbReference>
<dbReference type="GO" id="GO:0004888">
    <property type="term" value="F:transmembrane signaling receptor activity"/>
    <property type="evidence" value="ECO:0007669"/>
    <property type="project" value="InterPro"/>
</dbReference>
<evidence type="ECO:0000256" key="1">
    <source>
        <dbReference type="ARBA" id="ARBA00023224"/>
    </source>
</evidence>
<feature type="domain" description="Methyl-accepting transducer" evidence="4">
    <location>
        <begin position="271"/>
        <end position="503"/>
    </location>
</feature>
<comment type="similarity">
    <text evidence="2">Belongs to the methyl-accepting chemotaxis (MCP) protein family.</text>
</comment>
<keyword evidence="3" id="KW-1133">Transmembrane helix</keyword>
<proteinExistence type="inferred from homology"/>
<dbReference type="SMART" id="SM00304">
    <property type="entry name" value="HAMP"/>
    <property type="match status" value="1"/>
</dbReference>
<evidence type="ECO:0000259" key="4">
    <source>
        <dbReference type="PROSITE" id="PS50111"/>
    </source>
</evidence>
<dbReference type="Pfam" id="PF00015">
    <property type="entry name" value="MCPsignal"/>
    <property type="match status" value="1"/>
</dbReference>
<feature type="domain" description="HAMP" evidence="5">
    <location>
        <begin position="213"/>
        <end position="266"/>
    </location>
</feature>
<evidence type="ECO:0000259" key="5">
    <source>
        <dbReference type="PROSITE" id="PS50885"/>
    </source>
</evidence>
<dbReference type="InterPro" id="IPR003660">
    <property type="entry name" value="HAMP_dom"/>
</dbReference>
<reference evidence="6" key="1">
    <citation type="submission" date="2018-06" db="EMBL/GenBank/DDBJ databases">
        <authorList>
            <person name="Zhirakovskaya E."/>
        </authorList>
    </citation>
    <scope>NUCLEOTIDE SEQUENCE</scope>
</reference>
<dbReference type="GO" id="GO:0007165">
    <property type="term" value="P:signal transduction"/>
    <property type="evidence" value="ECO:0007669"/>
    <property type="project" value="UniProtKB-KW"/>
</dbReference>
<evidence type="ECO:0000256" key="2">
    <source>
        <dbReference type="ARBA" id="ARBA00029447"/>
    </source>
</evidence>
<dbReference type="Pfam" id="PF00672">
    <property type="entry name" value="HAMP"/>
    <property type="match status" value="1"/>
</dbReference>
<dbReference type="PANTHER" id="PTHR32089">
    <property type="entry name" value="METHYL-ACCEPTING CHEMOTAXIS PROTEIN MCPB"/>
    <property type="match status" value="1"/>
</dbReference>
<dbReference type="InterPro" id="IPR004089">
    <property type="entry name" value="MCPsignal_dom"/>
</dbReference>
<protein>
    <submittedName>
        <fullName evidence="6">PUTATIVE MCP-DOMAIN SIGNAL TRANSDUCTION PROTEIN</fullName>
    </submittedName>
</protein>
<feature type="transmembrane region" description="Helical" evidence="3">
    <location>
        <begin position="189"/>
        <end position="213"/>
    </location>
</feature>
<keyword evidence="1" id="KW-0807">Transducer</keyword>
<dbReference type="PRINTS" id="PR00260">
    <property type="entry name" value="CHEMTRNSDUCR"/>
</dbReference>
<dbReference type="SUPFAM" id="SSF58104">
    <property type="entry name" value="Methyl-accepting chemotaxis protein (MCP) signaling domain"/>
    <property type="match status" value="1"/>
</dbReference>
<sequence>MSNLSIRRKLLGITTSLIISLLLIMTYLQVTGQQKIVERETGRRIDLMRQSLIQRAQTRSDTLRRQVENGIASFNLSNVADTLEKTVGEDEELNYVILMDSSQMAHIYTSRPELEQEILSNPEDKFAAKQTKVAINEYEKNGKSILEFITPISIGTAPWGTLRMGFSLERLNREINNSHQDIKNQSRDIFVTSITLAGLALAVSVGWLYLILIRSFKPLETLRETMEIIQTESDLGRRIEVQSTDEVGQTAAAFNTMLEKFQHIISEMAYSADHLASATSELSVSTDKSASQAKKQSDEVKEMTSSIEEVNKTISSIAAYSADLARTSGETRLHAIDGGNIISDSVIAIEKLSDYSSQIDKIILAIKDIAKKTDLLAVNAAIEAANAGEHGLGFAVVADEVRKLAERTTRATGEINDMIKDIQSLTADAVDSMKNSSDTMGMIITEATLVSKNVEQVASETEKQSGIIANILDNVLSVHELSKGFSSQADQTKQVAGEINDQSIKLQQVVDQFKTNERRPLPEQTT</sequence>
<dbReference type="EMBL" id="UOGA01000292">
    <property type="protein sequence ID" value="VAX25212.1"/>
    <property type="molecule type" value="Genomic_DNA"/>
</dbReference>
<accession>A0A3B1CAK6</accession>
<dbReference type="SMART" id="SM00283">
    <property type="entry name" value="MA"/>
    <property type="match status" value="1"/>
</dbReference>
<dbReference type="Gene3D" id="1.10.287.950">
    <property type="entry name" value="Methyl-accepting chemotaxis protein"/>
    <property type="match status" value="1"/>
</dbReference>
<dbReference type="AlphaFoldDB" id="A0A3B1CAK6"/>
<dbReference type="SUPFAM" id="SSF103190">
    <property type="entry name" value="Sensory domain-like"/>
    <property type="match status" value="1"/>
</dbReference>
<dbReference type="PANTHER" id="PTHR32089:SF112">
    <property type="entry name" value="LYSOZYME-LIKE PROTEIN-RELATED"/>
    <property type="match status" value="1"/>
</dbReference>
<keyword evidence="3" id="KW-0472">Membrane</keyword>
<dbReference type="GO" id="GO:0016020">
    <property type="term" value="C:membrane"/>
    <property type="evidence" value="ECO:0007669"/>
    <property type="project" value="InterPro"/>
</dbReference>
<dbReference type="PROSITE" id="PS50111">
    <property type="entry name" value="CHEMOTAXIS_TRANSDUC_2"/>
    <property type="match status" value="1"/>
</dbReference>
<dbReference type="InterPro" id="IPR004090">
    <property type="entry name" value="Chemotax_Me-accpt_rcpt"/>
</dbReference>
<evidence type="ECO:0000313" key="6">
    <source>
        <dbReference type="EMBL" id="VAX25212.1"/>
    </source>
</evidence>
<name>A0A3B1CAK6_9ZZZZ</name>
<keyword evidence="3" id="KW-0812">Transmembrane</keyword>
<dbReference type="CDD" id="cd06225">
    <property type="entry name" value="HAMP"/>
    <property type="match status" value="1"/>
</dbReference>
<gene>
    <name evidence="6" type="ORF">MNBD_NITROSPINAE04-626</name>
</gene>